<dbReference type="InterPro" id="IPR012337">
    <property type="entry name" value="RNaseH-like_sf"/>
</dbReference>
<dbReference type="Gene3D" id="3.30.420.10">
    <property type="entry name" value="Ribonuclease H-like superfamily/Ribonuclease H"/>
    <property type="match status" value="1"/>
</dbReference>
<dbReference type="PANTHER" id="PTHR47074:SF73">
    <property type="entry name" value="OS04G0448401 PROTEIN"/>
    <property type="match status" value="1"/>
</dbReference>
<evidence type="ECO:0000259" key="2">
    <source>
        <dbReference type="Pfam" id="PF13966"/>
    </source>
</evidence>
<dbReference type="InterPro" id="IPR052929">
    <property type="entry name" value="RNase_H-like_EbsB-rel"/>
</dbReference>
<reference evidence="3" key="2">
    <citation type="submission" date="2018-03" db="EMBL/GenBank/DDBJ databases">
        <title>The Triticum urartu genome reveals the dynamic nature of wheat genome evolution.</title>
        <authorList>
            <person name="Ling H."/>
            <person name="Ma B."/>
            <person name="Shi X."/>
            <person name="Liu H."/>
            <person name="Dong L."/>
            <person name="Sun H."/>
            <person name="Cao Y."/>
            <person name="Gao Q."/>
            <person name="Zheng S."/>
            <person name="Li Y."/>
            <person name="Yu Y."/>
            <person name="Du H."/>
            <person name="Qi M."/>
            <person name="Li Y."/>
            <person name="Yu H."/>
            <person name="Cui Y."/>
            <person name="Wang N."/>
            <person name="Chen C."/>
            <person name="Wu H."/>
            <person name="Zhao Y."/>
            <person name="Zhang J."/>
            <person name="Li Y."/>
            <person name="Zhou W."/>
            <person name="Zhang B."/>
            <person name="Hu W."/>
            <person name="Eijk M."/>
            <person name="Tang J."/>
            <person name="Witsenboer H."/>
            <person name="Zhao S."/>
            <person name="Li Z."/>
            <person name="Zhang A."/>
            <person name="Wang D."/>
            <person name="Liang C."/>
        </authorList>
    </citation>
    <scope>NUCLEOTIDE SEQUENCE [LARGE SCALE GENOMIC DNA]</scope>
    <source>
        <strain evidence="3">cv. G1812</strain>
    </source>
</reference>
<dbReference type="InterPro" id="IPR026960">
    <property type="entry name" value="RVT-Znf"/>
</dbReference>
<name>A0A8R7QYP7_TRIUA</name>
<evidence type="ECO:0000313" key="3">
    <source>
        <dbReference type="EnsemblPlants" id="TuG1812G0700000017.01.T01.cds328831"/>
    </source>
</evidence>
<dbReference type="InterPro" id="IPR044730">
    <property type="entry name" value="RNase_H-like_dom_plant"/>
</dbReference>
<organism evidence="3 4">
    <name type="scientific">Triticum urartu</name>
    <name type="common">Red wild einkorn</name>
    <name type="synonym">Crithodium urartu</name>
    <dbReference type="NCBI Taxonomy" id="4572"/>
    <lineage>
        <taxon>Eukaryota</taxon>
        <taxon>Viridiplantae</taxon>
        <taxon>Streptophyta</taxon>
        <taxon>Embryophyta</taxon>
        <taxon>Tracheophyta</taxon>
        <taxon>Spermatophyta</taxon>
        <taxon>Magnoliopsida</taxon>
        <taxon>Liliopsida</taxon>
        <taxon>Poales</taxon>
        <taxon>Poaceae</taxon>
        <taxon>BOP clade</taxon>
        <taxon>Pooideae</taxon>
        <taxon>Triticodae</taxon>
        <taxon>Triticeae</taxon>
        <taxon>Triticinae</taxon>
        <taxon>Triticum</taxon>
    </lineage>
</organism>
<dbReference type="Pfam" id="PF13966">
    <property type="entry name" value="zf-RVT"/>
    <property type="match status" value="1"/>
</dbReference>
<dbReference type="PANTHER" id="PTHR47074">
    <property type="entry name" value="BNAC02G40300D PROTEIN"/>
    <property type="match status" value="1"/>
</dbReference>
<dbReference type="AlphaFoldDB" id="A0A8R7QYP7"/>
<dbReference type="Proteomes" id="UP000015106">
    <property type="component" value="Chromosome 7"/>
</dbReference>
<protein>
    <recommendedName>
        <fullName evidence="5">RNase H type-1 domain-containing protein</fullName>
    </recommendedName>
</protein>
<dbReference type="InterPro" id="IPR036397">
    <property type="entry name" value="RNaseH_sf"/>
</dbReference>
<evidence type="ECO:0008006" key="5">
    <source>
        <dbReference type="Google" id="ProtNLM"/>
    </source>
</evidence>
<evidence type="ECO:0000259" key="1">
    <source>
        <dbReference type="Pfam" id="PF13456"/>
    </source>
</evidence>
<dbReference type="GO" id="GO:0004523">
    <property type="term" value="F:RNA-DNA hybrid ribonuclease activity"/>
    <property type="evidence" value="ECO:0007669"/>
    <property type="project" value="InterPro"/>
</dbReference>
<dbReference type="CDD" id="cd06222">
    <property type="entry name" value="RNase_H_like"/>
    <property type="match status" value="1"/>
</dbReference>
<evidence type="ECO:0000313" key="4">
    <source>
        <dbReference type="Proteomes" id="UP000015106"/>
    </source>
</evidence>
<dbReference type="SUPFAM" id="SSF53098">
    <property type="entry name" value="Ribonuclease H-like"/>
    <property type="match status" value="1"/>
</dbReference>
<reference evidence="3" key="3">
    <citation type="submission" date="2022-06" db="UniProtKB">
        <authorList>
            <consortium name="EnsemblPlants"/>
        </authorList>
    </citation>
    <scope>IDENTIFICATION</scope>
</reference>
<feature type="domain" description="Reverse transcriptase zinc-binding" evidence="2">
    <location>
        <begin position="1"/>
        <end position="53"/>
    </location>
</feature>
<feature type="domain" description="RNase H type-1" evidence="1">
    <location>
        <begin position="161"/>
        <end position="281"/>
    </location>
</feature>
<sequence length="282" mass="32518">MKIILWRIAQNCLPTGDNLQKRSIQTRYDCLICNRFETVDHCFFHCHYTKEIWTELKKYHHISLKVKKFLHIRQWLLEWINEAPDFQLMVFTIVVWYIWENRNNIRIGESFIHPQRVVGKINAYIDFVILNNFRSTHLTRCEAQASTPKWSPPPEGSVLINTDAAIFSDSCRMGIGVVIRDHLGVVRAACRCYVDQVEDPELAEAIAVRHALSFTEEAGFQSIIMASDCSTVLNKVKNVTTDRSQIGAIIYDIKSRALKFKSCMFTHVNQSCNVAAHVLARS</sequence>
<dbReference type="InterPro" id="IPR002156">
    <property type="entry name" value="RNaseH_domain"/>
</dbReference>
<proteinExistence type="predicted"/>
<reference evidence="4" key="1">
    <citation type="journal article" date="2013" name="Nature">
        <title>Draft genome of the wheat A-genome progenitor Triticum urartu.</title>
        <authorList>
            <person name="Ling H.Q."/>
            <person name="Zhao S."/>
            <person name="Liu D."/>
            <person name="Wang J."/>
            <person name="Sun H."/>
            <person name="Zhang C."/>
            <person name="Fan H."/>
            <person name="Li D."/>
            <person name="Dong L."/>
            <person name="Tao Y."/>
            <person name="Gao C."/>
            <person name="Wu H."/>
            <person name="Li Y."/>
            <person name="Cui Y."/>
            <person name="Guo X."/>
            <person name="Zheng S."/>
            <person name="Wang B."/>
            <person name="Yu K."/>
            <person name="Liang Q."/>
            <person name="Yang W."/>
            <person name="Lou X."/>
            <person name="Chen J."/>
            <person name="Feng M."/>
            <person name="Jian J."/>
            <person name="Zhang X."/>
            <person name="Luo G."/>
            <person name="Jiang Y."/>
            <person name="Liu J."/>
            <person name="Wang Z."/>
            <person name="Sha Y."/>
            <person name="Zhang B."/>
            <person name="Wu H."/>
            <person name="Tang D."/>
            <person name="Shen Q."/>
            <person name="Xue P."/>
            <person name="Zou S."/>
            <person name="Wang X."/>
            <person name="Liu X."/>
            <person name="Wang F."/>
            <person name="Yang Y."/>
            <person name="An X."/>
            <person name="Dong Z."/>
            <person name="Zhang K."/>
            <person name="Zhang X."/>
            <person name="Luo M.C."/>
            <person name="Dvorak J."/>
            <person name="Tong Y."/>
            <person name="Wang J."/>
            <person name="Yang H."/>
            <person name="Li Z."/>
            <person name="Wang D."/>
            <person name="Zhang A."/>
            <person name="Wang J."/>
        </authorList>
    </citation>
    <scope>NUCLEOTIDE SEQUENCE</scope>
    <source>
        <strain evidence="4">cv. G1812</strain>
    </source>
</reference>
<dbReference type="GO" id="GO:0003676">
    <property type="term" value="F:nucleic acid binding"/>
    <property type="evidence" value="ECO:0007669"/>
    <property type="project" value="InterPro"/>
</dbReference>
<accession>A0A8R7QYP7</accession>
<keyword evidence="4" id="KW-1185">Reference proteome</keyword>
<dbReference type="Gramene" id="TuG1812G0700000017.01.T01">
    <property type="protein sequence ID" value="TuG1812G0700000017.01.T01.cds328831"/>
    <property type="gene ID" value="TuG1812G0700000017.01"/>
</dbReference>
<dbReference type="Pfam" id="PF13456">
    <property type="entry name" value="RVT_3"/>
    <property type="match status" value="1"/>
</dbReference>
<dbReference type="EnsemblPlants" id="TuG1812G0700000017.01.T01">
    <property type="protein sequence ID" value="TuG1812G0700000017.01.T01.cds328831"/>
    <property type="gene ID" value="TuG1812G0700000017.01"/>
</dbReference>